<feature type="compositionally biased region" description="Low complexity" evidence="1">
    <location>
        <begin position="165"/>
        <end position="174"/>
    </location>
</feature>
<organism evidence="2 3">
    <name type="scientific">Thelohanellus kitauei</name>
    <name type="common">Myxosporean</name>
    <dbReference type="NCBI Taxonomy" id="669202"/>
    <lineage>
        <taxon>Eukaryota</taxon>
        <taxon>Metazoa</taxon>
        <taxon>Cnidaria</taxon>
        <taxon>Myxozoa</taxon>
        <taxon>Myxosporea</taxon>
        <taxon>Bivalvulida</taxon>
        <taxon>Platysporina</taxon>
        <taxon>Myxobolidae</taxon>
        <taxon>Thelohanellus</taxon>
    </lineage>
</organism>
<evidence type="ECO:0000256" key="1">
    <source>
        <dbReference type="SAM" id="MobiDB-lite"/>
    </source>
</evidence>
<feature type="region of interest" description="Disordered" evidence="1">
    <location>
        <begin position="1"/>
        <end position="43"/>
    </location>
</feature>
<accession>A0A0C2N3A8</accession>
<protein>
    <submittedName>
        <fullName evidence="2">Uncharacterized protein</fullName>
    </submittedName>
</protein>
<reference evidence="2 3" key="1">
    <citation type="journal article" date="2014" name="Genome Biol. Evol.">
        <title>The genome of the myxosporean Thelohanellus kitauei shows adaptations to nutrient acquisition within its fish host.</title>
        <authorList>
            <person name="Yang Y."/>
            <person name="Xiong J."/>
            <person name="Zhou Z."/>
            <person name="Huo F."/>
            <person name="Miao W."/>
            <person name="Ran C."/>
            <person name="Liu Y."/>
            <person name="Zhang J."/>
            <person name="Feng J."/>
            <person name="Wang M."/>
            <person name="Wang M."/>
            <person name="Wang L."/>
            <person name="Yao B."/>
        </authorList>
    </citation>
    <scope>NUCLEOTIDE SEQUENCE [LARGE SCALE GENOMIC DNA]</scope>
    <source>
        <strain evidence="2">Wuqing</strain>
    </source>
</reference>
<keyword evidence="3" id="KW-1185">Reference proteome</keyword>
<feature type="region of interest" description="Disordered" evidence="1">
    <location>
        <begin position="151"/>
        <end position="179"/>
    </location>
</feature>
<feature type="compositionally biased region" description="Basic and acidic residues" evidence="1">
    <location>
        <begin position="1"/>
        <end position="14"/>
    </location>
</feature>
<evidence type="ECO:0000313" key="2">
    <source>
        <dbReference type="EMBL" id="KII74126.1"/>
    </source>
</evidence>
<gene>
    <name evidence="2" type="ORF">RF11_14002</name>
</gene>
<name>A0A0C2N3A8_THEKT</name>
<sequence>MQKDDFYGINDRRNVQGRGQVGYDGSARGPFLPNYQKNQGPHDSRQIANFQTSRYSTSSYRRPNQNQSRQYANQRDHNFQNFQNNTVYNQRESYRPRRFNTAQRYRSRKSFNPSRAVSNNWPSEMYYNFDPYMNYVPQLPMPTNQIQYKSYDDENKSRKRKFNSKNETSSSSEDSLPERTHFKKIKDNLDVVSDNNKQKYIKLPKIQGSFFAMTTGENMKKHSKSPLNPLPIKFRDIETETVDEETFSKTLIPLRNVWIKLFILIEILSTCLVIDLFKS</sequence>
<dbReference type="Proteomes" id="UP000031668">
    <property type="component" value="Unassembled WGS sequence"/>
</dbReference>
<dbReference type="EMBL" id="JWZT01000537">
    <property type="protein sequence ID" value="KII74126.1"/>
    <property type="molecule type" value="Genomic_DNA"/>
</dbReference>
<proteinExistence type="predicted"/>
<comment type="caution">
    <text evidence="2">The sequence shown here is derived from an EMBL/GenBank/DDBJ whole genome shotgun (WGS) entry which is preliminary data.</text>
</comment>
<dbReference type="AlphaFoldDB" id="A0A0C2N3A8"/>
<evidence type="ECO:0000313" key="3">
    <source>
        <dbReference type="Proteomes" id="UP000031668"/>
    </source>
</evidence>